<sequence>MAGVSITNLTQPIPKGLGSSFIKVAKEVLPGWDLSLVFVGPTKARALNVQLRGKDYIPNVLSYVVGEKSGEIIICPSEAAKQVSSFQLPLSSFLLLLFIHGALHIKG</sequence>
<proteinExistence type="inferred from homology"/>
<evidence type="ECO:0000256" key="4">
    <source>
        <dbReference type="ARBA" id="ARBA00022723"/>
    </source>
</evidence>
<evidence type="ECO:0000313" key="9">
    <source>
        <dbReference type="Proteomes" id="UP000178919"/>
    </source>
</evidence>
<keyword evidence="6" id="KW-0378">Hydrolase</keyword>
<dbReference type="GO" id="GO:0006364">
    <property type="term" value="P:rRNA processing"/>
    <property type="evidence" value="ECO:0007669"/>
    <property type="project" value="InterPro"/>
</dbReference>
<comment type="similarity">
    <text evidence="2">Belongs to the endoribonuclease YbeY family.</text>
</comment>
<gene>
    <name evidence="8" type="ORF">A3J11_02950</name>
</gene>
<evidence type="ECO:0000256" key="1">
    <source>
        <dbReference type="ARBA" id="ARBA00001947"/>
    </source>
</evidence>
<evidence type="ECO:0000256" key="5">
    <source>
        <dbReference type="ARBA" id="ARBA00022759"/>
    </source>
</evidence>
<protein>
    <submittedName>
        <fullName evidence="8">rRNA maturation RNase YbeY</fullName>
    </submittedName>
</protein>
<evidence type="ECO:0000256" key="6">
    <source>
        <dbReference type="ARBA" id="ARBA00022801"/>
    </source>
</evidence>
<reference evidence="8 9" key="1">
    <citation type="journal article" date="2016" name="Nat. Commun.">
        <title>Thousands of microbial genomes shed light on interconnected biogeochemical processes in an aquifer system.</title>
        <authorList>
            <person name="Anantharaman K."/>
            <person name="Brown C.T."/>
            <person name="Hug L.A."/>
            <person name="Sharon I."/>
            <person name="Castelle C.J."/>
            <person name="Probst A.J."/>
            <person name="Thomas B.C."/>
            <person name="Singh A."/>
            <person name="Wilkins M.J."/>
            <person name="Karaoz U."/>
            <person name="Brodie E.L."/>
            <person name="Williams K.H."/>
            <person name="Hubbard S.S."/>
            <person name="Banfield J.F."/>
        </authorList>
    </citation>
    <scope>NUCLEOTIDE SEQUENCE [LARGE SCALE GENOMIC DNA]</scope>
</reference>
<comment type="caution">
    <text evidence="8">The sequence shown here is derived from an EMBL/GenBank/DDBJ whole genome shotgun (WGS) entry which is preliminary data.</text>
</comment>
<evidence type="ECO:0000313" key="8">
    <source>
        <dbReference type="EMBL" id="OGG78941.1"/>
    </source>
</evidence>
<keyword evidence="5" id="KW-0255">Endonuclease</keyword>
<organism evidence="8 9">
    <name type="scientific">Candidatus Kaiserbacteria bacterium RIFCSPLOWO2_02_FULL_55_12</name>
    <dbReference type="NCBI Taxonomy" id="1798522"/>
    <lineage>
        <taxon>Bacteria</taxon>
        <taxon>Candidatus Kaiseribacteriota</taxon>
    </lineage>
</organism>
<dbReference type="InterPro" id="IPR023091">
    <property type="entry name" value="MetalPrtase_cat_dom_sf_prd"/>
</dbReference>
<evidence type="ECO:0000256" key="7">
    <source>
        <dbReference type="ARBA" id="ARBA00022833"/>
    </source>
</evidence>
<dbReference type="GO" id="GO:0004222">
    <property type="term" value="F:metalloendopeptidase activity"/>
    <property type="evidence" value="ECO:0007669"/>
    <property type="project" value="InterPro"/>
</dbReference>
<dbReference type="Proteomes" id="UP000178919">
    <property type="component" value="Unassembled WGS sequence"/>
</dbReference>
<dbReference type="GO" id="GO:0004519">
    <property type="term" value="F:endonuclease activity"/>
    <property type="evidence" value="ECO:0007669"/>
    <property type="project" value="UniProtKB-KW"/>
</dbReference>
<dbReference type="GO" id="GO:0046872">
    <property type="term" value="F:metal ion binding"/>
    <property type="evidence" value="ECO:0007669"/>
    <property type="project" value="UniProtKB-KW"/>
</dbReference>
<keyword evidence="7" id="KW-0862">Zinc</keyword>
<dbReference type="NCBIfam" id="TIGR00043">
    <property type="entry name" value="rRNA maturation RNase YbeY"/>
    <property type="match status" value="1"/>
</dbReference>
<dbReference type="SUPFAM" id="SSF55486">
    <property type="entry name" value="Metalloproteases ('zincins'), catalytic domain"/>
    <property type="match status" value="1"/>
</dbReference>
<keyword evidence="4" id="KW-0479">Metal-binding</keyword>
<feature type="non-terminal residue" evidence="8">
    <location>
        <position position="107"/>
    </location>
</feature>
<comment type="cofactor">
    <cofactor evidence="1">
        <name>Zn(2+)</name>
        <dbReference type="ChEBI" id="CHEBI:29105"/>
    </cofactor>
</comment>
<evidence type="ECO:0000256" key="3">
    <source>
        <dbReference type="ARBA" id="ARBA00022722"/>
    </source>
</evidence>
<dbReference type="Pfam" id="PF02130">
    <property type="entry name" value="YbeY"/>
    <property type="match status" value="1"/>
</dbReference>
<dbReference type="EMBL" id="MFMJ01000033">
    <property type="protein sequence ID" value="OGG78941.1"/>
    <property type="molecule type" value="Genomic_DNA"/>
</dbReference>
<dbReference type="Gene3D" id="3.40.390.30">
    <property type="entry name" value="Metalloproteases ('zincins'), catalytic domain"/>
    <property type="match status" value="1"/>
</dbReference>
<evidence type="ECO:0000256" key="2">
    <source>
        <dbReference type="ARBA" id="ARBA00010875"/>
    </source>
</evidence>
<dbReference type="InterPro" id="IPR002036">
    <property type="entry name" value="YbeY"/>
</dbReference>
<dbReference type="AlphaFoldDB" id="A0A1F6EZ95"/>
<keyword evidence="3" id="KW-0540">Nuclease</keyword>
<name>A0A1F6EZ95_9BACT</name>
<accession>A0A1F6EZ95</accession>